<comment type="similarity">
    <text evidence="1 6">Belongs to the cytochrome P450 family.</text>
</comment>
<dbReference type="Gene3D" id="1.10.630.10">
    <property type="entry name" value="Cytochrome P450"/>
    <property type="match status" value="1"/>
</dbReference>
<evidence type="ECO:0000256" key="4">
    <source>
        <dbReference type="ARBA" id="ARBA00023004"/>
    </source>
</evidence>
<keyword evidence="5 6" id="KW-0349">Heme</keyword>
<keyword evidence="3 6" id="KW-0560">Oxidoreductase</keyword>
<sequence length="444" mass="50438">MLQIPRNVADQRVYFGELAKKHGEMFTLKLGSNYWVFLNSHRVVNELLDKRGALYISRQNLPMAGDVASGGKRLVFLPFGDMWKWQRKVLHEVLGPSQKSIFGPFQDVESRNLLHGYLKSPETWHLSNAQYSSSVIMSMTFGRRTKLRDETTETIIAVNDQLSKSFEPGSNLIDSFPFLARIPFAKSLQPWRWWGDNLYNVALANFRNEYSNFINRQEEGTVPKCLASEFLRLVIEAGSDTTRVSLNQLAAAAAIFPDWVERARQELDSVCGANAERLPDALDAPNLPYIKAAAKETVRWNPSFGEIAHSLIKDDNFEGYRFPAGTTFVWNHWGIHNSPNEYAKPERFWPDRFLNEDLDKPIKGHLGFGTGRRVCPGWNVASASLFLGISRIIYCFDFHLVPGHKIPVGKPFSIGFEKPYEVAVTVRRQAHADLIERECADSAL</sequence>
<dbReference type="PANTHER" id="PTHR46300">
    <property type="entry name" value="P450, PUTATIVE (EUROFUNG)-RELATED-RELATED"/>
    <property type="match status" value="1"/>
</dbReference>
<keyword evidence="4 5" id="KW-0408">Iron</keyword>
<dbReference type="GO" id="GO:0020037">
    <property type="term" value="F:heme binding"/>
    <property type="evidence" value="ECO:0007669"/>
    <property type="project" value="InterPro"/>
</dbReference>
<evidence type="ECO:0000256" key="2">
    <source>
        <dbReference type="ARBA" id="ARBA00022723"/>
    </source>
</evidence>
<name>A0A8H7TFM9_9HELO</name>
<gene>
    <name evidence="7" type="ORF">IFR04_006197</name>
</gene>
<keyword evidence="2 5" id="KW-0479">Metal-binding</keyword>
<evidence type="ECO:0000256" key="3">
    <source>
        <dbReference type="ARBA" id="ARBA00023002"/>
    </source>
</evidence>
<dbReference type="OrthoDB" id="1103324at2759"/>
<organism evidence="7 8">
    <name type="scientific">Cadophora malorum</name>
    <dbReference type="NCBI Taxonomy" id="108018"/>
    <lineage>
        <taxon>Eukaryota</taxon>
        <taxon>Fungi</taxon>
        <taxon>Dikarya</taxon>
        <taxon>Ascomycota</taxon>
        <taxon>Pezizomycotina</taxon>
        <taxon>Leotiomycetes</taxon>
        <taxon>Helotiales</taxon>
        <taxon>Ploettnerulaceae</taxon>
        <taxon>Cadophora</taxon>
    </lineage>
</organism>
<dbReference type="InterPro" id="IPR001128">
    <property type="entry name" value="Cyt_P450"/>
</dbReference>
<dbReference type="GO" id="GO:0016705">
    <property type="term" value="F:oxidoreductase activity, acting on paired donors, with incorporation or reduction of molecular oxygen"/>
    <property type="evidence" value="ECO:0007669"/>
    <property type="project" value="InterPro"/>
</dbReference>
<evidence type="ECO:0008006" key="9">
    <source>
        <dbReference type="Google" id="ProtNLM"/>
    </source>
</evidence>
<comment type="caution">
    <text evidence="7">The sequence shown here is derived from an EMBL/GenBank/DDBJ whole genome shotgun (WGS) entry which is preliminary data.</text>
</comment>
<dbReference type="Pfam" id="PF00067">
    <property type="entry name" value="p450"/>
    <property type="match status" value="1"/>
</dbReference>
<keyword evidence="8" id="KW-1185">Reference proteome</keyword>
<dbReference type="PROSITE" id="PS00086">
    <property type="entry name" value="CYTOCHROME_P450"/>
    <property type="match status" value="1"/>
</dbReference>
<dbReference type="PANTHER" id="PTHR46300:SF12">
    <property type="entry name" value="P450, PUTATIVE (EUROFUNG)-RELATED"/>
    <property type="match status" value="1"/>
</dbReference>
<protein>
    <recommendedName>
        <fullName evidence="9">Cytochrome P450</fullName>
    </recommendedName>
</protein>
<dbReference type="InterPro" id="IPR002401">
    <property type="entry name" value="Cyt_P450_E_grp-I"/>
</dbReference>
<dbReference type="GO" id="GO:0005506">
    <property type="term" value="F:iron ion binding"/>
    <property type="evidence" value="ECO:0007669"/>
    <property type="project" value="InterPro"/>
</dbReference>
<dbReference type="PRINTS" id="PR00463">
    <property type="entry name" value="EP450I"/>
</dbReference>
<evidence type="ECO:0000256" key="1">
    <source>
        <dbReference type="ARBA" id="ARBA00010617"/>
    </source>
</evidence>
<evidence type="ECO:0000313" key="8">
    <source>
        <dbReference type="Proteomes" id="UP000664132"/>
    </source>
</evidence>
<evidence type="ECO:0000256" key="6">
    <source>
        <dbReference type="RuleBase" id="RU000461"/>
    </source>
</evidence>
<evidence type="ECO:0000256" key="5">
    <source>
        <dbReference type="PIRSR" id="PIRSR602401-1"/>
    </source>
</evidence>
<dbReference type="InterPro" id="IPR036396">
    <property type="entry name" value="Cyt_P450_sf"/>
</dbReference>
<feature type="binding site" description="axial binding residue" evidence="5">
    <location>
        <position position="375"/>
    </location>
    <ligand>
        <name>heme</name>
        <dbReference type="ChEBI" id="CHEBI:30413"/>
    </ligand>
    <ligandPart>
        <name>Fe</name>
        <dbReference type="ChEBI" id="CHEBI:18248"/>
    </ligandPart>
</feature>
<dbReference type="GO" id="GO:0004497">
    <property type="term" value="F:monooxygenase activity"/>
    <property type="evidence" value="ECO:0007669"/>
    <property type="project" value="UniProtKB-KW"/>
</dbReference>
<dbReference type="EMBL" id="JAFJYH010000079">
    <property type="protein sequence ID" value="KAG4420709.1"/>
    <property type="molecule type" value="Genomic_DNA"/>
</dbReference>
<dbReference type="InterPro" id="IPR017972">
    <property type="entry name" value="Cyt_P450_CS"/>
</dbReference>
<reference evidence="7" key="1">
    <citation type="submission" date="2021-02" db="EMBL/GenBank/DDBJ databases">
        <title>Genome sequence Cadophora malorum strain M34.</title>
        <authorList>
            <person name="Stefanovic E."/>
            <person name="Vu D."/>
            <person name="Scully C."/>
            <person name="Dijksterhuis J."/>
            <person name="Roader J."/>
            <person name="Houbraken J."/>
        </authorList>
    </citation>
    <scope>NUCLEOTIDE SEQUENCE</scope>
    <source>
        <strain evidence="7">M34</strain>
    </source>
</reference>
<dbReference type="InterPro" id="IPR050364">
    <property type="entry name" value="Cytochrome_P450_fung"/>
</dbReference>
<proteinExistence type="inferred from homology"/>
<dbReference type="AlphaFoldDB" id="A0A8H7TFM9"/>
<dbReference type="Proteomes" id="UP000664132">
    <property type="component" value="Unassembled WGS sequence"/>
</dbReference>
<dbReference type="SUPFAM" id="SSF48264">
    <property type="entry name" value="Cytochrome P450"/>
    <property type="match status" value="1"/>
</dbReference>
<keyword evidence="6" id="KW-0503">Monooxygenase</keyword>
<comment type="cofactor">
    <cofactor evidence="5">
        <name>heme</name>
        <dbReference type="ChEBI" id="CHEBI:30413"/>
    </cofactor>
</comment>
<evidence type="ECO:0000313" key="7">
    <source>
        <dbReference type="EMBL" id="KAG4420709.1"/>
    </source>
</evidence>
<dbReference type="CDD" id="cd11065">
    <property type="entry name" value="CYP64-like"/>
    <property type="match status" value="1"/>
</dbReference>
<accession>A0A8H7TFM9</accession>